<gene>
    <name evidence="2" type="ORF">Zmor_009147</name>
    <name evidence="3" type="ORF">Zmor_009162</name>
</gene>
<reference evidence="2" key="1">
    <citation type="journal article" date="2023" name="G3 (Bethesda)">
        <title>Whole genome assemblies of Zophobas morio and Tenebrio molitor.</title>
        <authorList>
            <person name="Kaur S."/>
            <person name="Stinson S.A."/>
            <person name="diCenzo G.C."/>
        </authorList>
    </citation>
    <scope>NUCLEOTIDE SEQUENCE</scope>
    <source>
        <strain evidence="2">QUZm001</strain>
    </source>
</reference>
<name>A0AA38MIE8_9CUCU</name>
<keyword evidence="4" id="KW-1185">Reference proteome</keyword>
<evidence type="ECO:0000313" key="3">
    <source>
        <dbReference type="EMBL" id="KAJ3657352.1"/>
    </source>
</evidence>
<comment type="caution">
    <text evidence="2">The sequence shown here is derived from an EMBL/GenBank/DDBJ whole genome shotgun (WGS) entry which is preliminary data.</text>
</comment>
<evidence type="ECO:0008006" key="5">
    <source>
        <dbReference type="Google" id="ProtNLM"/>
    </source>
</evidence>
<evidence type="ECO:0000256" key="1">
    <source>
        <dbReference type="SAM" id="SignalP"/>
    </source>
</evidence>
<dbReference type="EMBL" id="JALNTZ010000003">
    <property type="protein sequence ID" value="KAJ3657352.1"/>
    <property type="molecule type" value="Genomic_DNA"/>
</dbReference>
<organism evidence="2 4">
    <name type="scientific">Zophobas morio</name>
    <dbReference type="NCBI Taxonomy" id="2755281"/>
    <lineage>
        <taxon>Eukaryota</taxon>
        <taxon>Metazoa</taxon>
        <taxon>Ecdysozoa</taxon>
        <taxon>Arthropoda</taxon>
        <taxon>Hexapoda</taxon>
        <taxon>Insecta</taxon>
        <taxon>Pterygota</taxon>
        <taxon>Neoptera</taxon>
        <taxon>Endopterygota</taxon>
        <taxon>Coleoptera</taxon>
        <taxon>Polyphaga</taxon>
        <taxon>Cucujiformia</taxon>
        <taxon>Tenebrionidae</taxon>
        <taxon>Zophobas</taxon>
    </lineage>
</organism>
<accession>A0AA38MIE8</accession>
<evidence type="ECO:0000313" key="2">
    <source>
        <dbReference type="EMBL" id="KAJ3657337.1"/>
    </source>
</evidence>
<keyword evidence="1" id="KW-0732">Signal</keyword>
<proteinExistence type="predicted"/>
<feature type="chain" id="PRO_5041589119" description="Secreted protein" evidence="1">
    <location>
        <begin position="21"/>
        <end position="101"/>
    </location>
</feature>
<dbReference type="Proteomes" id="UP001168821">
    <property type="component" value="Unassembled WGS sequence"/>
</dbReference>
<dbReference type="EMBL" id="JALNTZ010000003">
    <property type="protein sequence ID" value="KAJ3657337.1"/>
    <property type="molecule type" value="Genomic_DNA"/>
</dbReference>
<feature type="signal peptide" evidence="1">
    <location>
        <begin position="1"/>
        <end position="20"/>
    </location>
</feature>
<sequence>MKFNAIGLQLMFFWCGRITCTSIRQAAKFLIYFIPAQYVSNYQSVPDGRNLQPWVRLFHNGTLHCLFHQRKQYIMSTNPAALRIFPAMTGAQSSRKGGGFL</sequence>
<dbReference type="AlphaFoldDB" id="A0AA38MIE8"/>
<evidence type="ECO:0000313" key="4">
    <source>
        <dbReference type="Proteomes" id="UP001168821"/>
    </source>
</evidence>
<protein>
    <recommendedName>
        <fullName evidence="5">Secreted protein</fullName>
    </recommendedName>
</protein>